<keyword evidence="2" id="KW-0812">Transmembrane</keyword>
<keyword evidence="5" id="KW-1185">Reference proteome</keyword>
<feature type="transmembrane region" description="Helical" evidence="2">
    <location>
        <begin position="106"/>
        <end position="128"/>
    </location>
</feature>
<feature type="transmembrane region" description="Helical" evidence="2">
    <location>
        <begin position="227"/>
        <end position="250"/>
    </location>
</feature>
<dbReference type="RefSeq" id="WP_227517596.1">
    <property type="nucleotide sequence ID" value="NZ_CP018092.1"/>
</dbReference>
<dbReference type="PANTHER" id="PTHR22911:SF76">
    <property type="entry name" value="EAMA DOMAIN-CONTAINING PROTEIN"/>
    <property type="match status" value="1"/>
</dbReference>
<dbReference type="GO" id="GO:0016020">
    <property type="term" value="C:membrane"/>
    <property type="evidence" value="ECO:0007669"/>
    <property type="project" value="InterPro"/>
</dbReference>
<feature type="transmembrane region" description="Helical" evidence="2">
    <location>
        <begin position="135"/>
        <end position="152"/>
    </location>
</feature>
<evidence type="ECO:0000256" key="1">
    <source>
        <dbReference type="ARBA" id="ARBA00007362"/>
    </source>
</evidence>
<comment type="similarity">
    <text evidence="1">Belongs to the EamA transporter family.</text>
</comment>
<evidence type="ECO:0000259" key="3">
    <source>
        <dbReference type="Pfam" id="PF00892"/>
    </source>
</evidence>
<feature type="transmembrane region" description="Helical" evidence="2">
    <location>
        <begin position="82"/>
        <end position="100"/>
    </location>
</feature>
<dbReference type="KEGG" id="slw:BRW62_05210"/>
<dbReference type="AlphaFoldDB" id="A0A2D2Q165"/>
<gene>
    <name evidence="4" type="ORF">BRW62_05210</name>
</gene>
<reference evidence="5" key="2">
    <citation type="journal article" date="2022" name="Front. Microbiol.">
        <title>Comparative Genomic Analysis Revealed Distinct Molecular Components and Organization of CO2-Concentrating Mechanism in Thermophilic Cyanobacteria.</title>
        <authorList>
            <person name="Tang J."/>
            <person name="Zhou H."/>
            <person name="Yao D."/>
            <person name="Riaz S."/>
            <person name="You D."/>
            <person name="Klepacz-Smolka A."/>
            <person name="Daroch M."/>
        </authorList>
    </citation>
    <scope>NUCLEOTIDE SEQUENCE [LARGE SCALE GENOMIC DNA]</scope>
    <source>
        <strain evidence="5">PCC 6715</strain>
    </source>
</reference>
<name>A0A2D2Q165_PARLV</name>
<sequence length="312" mass="33216">MSASSPPRWCIALILALGVLAVSTAAVLVRWGTQGLSTDSFGTTVGFSMLLAAGRLSLAAIFLSPQLFYWPWPDLGDRNLRYALLAGGALAAHFSLWFTSLSYTSVAASTTLVTTTPIWSALISYVWLQQTLKPRTMLGMGIALMGSALIGWGEPTSAAASHPLLGNALALAAAWAVSLYFLWSQRAQATGLHIHRYALIAYSTAAILLLPMPLLLGVPYTGWPRTLYLAIVLLALIPQLVGHTSLNWGVRWLSPTWVTLLVLAEPVAASLFALLLFGEVPALSVVVGGAIVLMGLTISLWPYQRIGSGSNS</sequence>
<dbReference type="PANTHER" id="PTHR22911">
    <property type="entry name" value="ACYL-MALONYL CONDENSING ENZYME-RELATED"/>
    <property type="match status" value="1"/>
</dbReference>
<reference evidence="4 5" key="1">
    <citation type="submission" date="2016-11" db="EMBL/GenBank/DDBJ databases">
        <title>Complete genome sequence of thermophilic cyanobacteria strain Synechococcus sp. PCC6715.</title>
        <authorList>
            <person name="Tang J."/>
            <person name="Daroch M."/>
            <person name="Liang Y."/>
            <person name="Jiang D."/>
            <person name="Shah M."/>
        </authorList>
    </citation>
    <scope>NUCLEOTIDE SEQUENCE [LARGE SCALE GENOMIC DNA]</scope>
    <source>
        <strain evidence="4 5">PCC 6715</strain>
    </source>
</reference>
<keyword evidence="2" id="KW-1133">Transmembrane helix</keyword>
<protein>
    <submittedName>
        <fullName evidence="4">Transporter</fullName>
    </submittedName>
</protein>
<keyword evidence="2" id="KW-0472">Membrane</keyword>
<feature type="transmembrane region" description="Helical" evidence="2">
    <location>
        <begin position="49"/>
        <end position="70"/>
    </location>
</feature>
<proteinExistence type="inferred from homology"/>
<dbReference type="EMBL" id="CP018092">
    <property type="protein sequence ID" value="ATS18251.1"/>
    <property type="molecule type" value="Genomic_DNA"/>
</dbReference>
<dbReference type="Pfam" id="PF00892">
    <property type="entry name" value="EamA"/>
    <property type="match status" value="2"/>
</dbReference>
<evidence type="ECO:0000313" key="5">
    <source>
        <dbReference type="Proteomes" id="UP000231057"/>
    </source>
</evidence>
<feature type="transmembrane region" description="Helical" evidence="2">
    <location>
        <begin position="164"/>
        <end position="183"/>
    </location>
</feature>
<evidence type="ECO:0000313" key="4">
    <source>
        <dbReference type="EMBL" id="ATS18251.1"/>
    </source>
</evidence>
<evidence type="ECO:0000256" key="2">
    <source>
        <dbReference type="SAM" id="Phobius"/>
    </source>
</evidence>
<feature type="domain" description="EamA" evidence="3">
    <location>
        <begin position="16"/>
        <end position="151"/>
    </location>
</feature>
<accession>A0A2D2Q165</accession>
<dbReference type="InterPro" id="IPR037185">
    <property type="entry name" value="EmrE-like"/>
</dbReference>
<feature type="transmembrane region" description="Helical" evidence="2">
    <location>
        <begin position="257"/>
        <end position="277"/>
    </location>
</feature>
<dbReference type="Proteomes" id="UP000231057">
    <property type="component" value="Chromosome"/>
</dbReference>
<organism evidence="4 5">
    <name type="scientific">Parathermosynechococcus lividus PCC 6715</name>
    <dbReference type="NCBI Taxonomy" id="1917166"/>
    <lineage>
        <taxon>Bacteria</taxon>
        <taxon>Bacillati</taxon>
        <taxon>Cyanobacteriota</taxon>
        <taxon>Cyanophyceae</taxon>
        <taxon>Acaryochloridales</taxon>
        <taxon>Thermosynechococcaceae</taxon>
        <taxon>Parathermosynechococcus</taxon>
    </lineage>
</organism>
<feature type="domain" description="EamA" evidence="3">
    <location>
        <begin position="165"/>
        <end position="300"/>
    </location>
</feature>
<feature type="transmembrane region" description="Helical" evidence="2">
    <location>
        <begin position="195"/>
        <end position="215"/>
    </location>
</feature>
<dbReference type="InterPro" id="IPR000620">
    <property type="entry name" value="EamA_dom"/>
</dbReference>
<feature type="transmembrane region" description="Helical" evidence="2">
    <location>
        <begin position="283"/>
        <end position="303"/>
    </location>
</feature>
<dbReference type="SUPFAM" id="SSF103481">
    <property type="entry name" value="Multidrug resistance efflux transporter EmrE"/>
    <property type="match status" value="2"/>
</dbReference>